<evidence type="ECO:0000313" key="3">
    <source>
        <dbReference type="Proteomes" id="UP000730482"/>
    </source>
</evidence>
<dbReference type="Proteomes" id="UP000730482">
    <property type="component" value="Unassembled WGS sequence"/>
</dbReference>
<reference evidence="2 3" key="1">
    <citation type="submission" date="2020-02" db="EMBL/GenBank/DDBJ databases">
        <title>Acidophilic actinobacteria isolated from forest soil.</title>
        <authorList>
            <person name="Golinska P."/>
        </authorList>
    </citation>
    <scope>NUCLEOTIDE SEQUENCE [LARGE SCALE GENOMIC DNA]</scope>
    <source>
        <strain evidence="2 3">NL8</strain>
    </source>
</reference>
<keyword evidence="1" id="KW-0812">Transmembrane</keyword>
<comment type="caution">
    <text evidence="2">The sequence shown here is derived from an EMBL/GenBank/DDBJ whole genome shotgun (WGS) entry which is preliminary data.</text>
</comment>
<name>A0ABS5KNT9_9ACTN</name>
<evidence type="ECO:0000313" key="2">
    <source>
        <dbReference type="EMBL" id="MBS2547718.1"/>
    </source>
</evidence>
<feature type="transmembrane region" description="Helical" evidence="1">
    <location>
        <begin position="40"/>
        <end position="61"/>
    </location>
</feature>
<evidence type="ECO:0000256" key="1">
    <source>
        <dbReference type="SAM" id="Phobius"/>
    </source>
</evidence>
<keyword evidence="3" id="KW-1185">Reference proteome</keyword>
<proteinExistence type="predicted"/>
<sequence>MQYRFKGVPVPSTLVPFAIYLEVLELRIRKTVGEDRGEGAVSAAIVIVAIVAIAGAIVFALNGLKDKTVSKVNSTNP</sequence>
<dbReference type="EMBL" id="JAAFYZ010000033">
    <property type="protein sequence ID" value="MBS2547718.1"/>
    <property type="molecule type" value="Genomic_DNA"/>
</dbReference>
<accession>A0ABS5KNT9</accession>
<keyword evidence="1" id="KW-1133">Transmembrane helix</keyword>
<organism evidence="2 3">
    <name type="scientific">Catenulispora pinistramenti</name>
    <dbReference type="NCBI Taxonomy" id="2705254"/>
    <lineage>
        <taxon>Bacteria</taxon>
        <taxon>Bacillati</taxon>
        <taxon>Actinomycetota</taxon>
        <taxon>Actinomycetes</taxon>
        <taxon>Catenulisporales</taxon>
        <taxon>Catenulisporaceae</taxon>
        <taxon>Catenulispora</taxon>
    </lineage>
</organism>
<protein>
    <submittedName>
        <fullName evidence="2">Uncharacterized protein</fullName>
    </submittedName>
</protein>
<keyword evidence="1" id="KW-0472">Membrane</keyword>
<gene>
    <name evidence="2" type="ORF">KGQ19_12655</name>
</gene>
<dbReference type="RefSeq" id="WP_212009298.1">
    <property type="nucleotide sequence ID" value="NZ_JAAFYZ010000033.1"/>
</dbReference>